<name>A0A138ZYL7_GONPJ</name>
<feature type="region of interest" description="Disordered" evidence="1">
    <location>
        <begin position="1"/>
        <end position="30"/>
    </location>
</feature>
<gene>
    <name evidence="2" type="ORF">M427DRAFT_218511</name>
</gene>
<evidence type="ECO:0000313" key="3">
    <source>
        <dbReference type="Proteomes" id="UP000070544"/>
    </source>
</evidence>
<feature type="region of interest" description="Disordered" evidence="1">
    <location>
        <begin position="112"/>
        <end position="136"/>
    </location>
</feature>
<keyword evidence="3" id="KW-1185">Reference proteome</keyword>
<protein>
    <submittedName>
        <fullName evidence="2">Uncharacterized protein</fullName>
    </submittedName>
</protein>
<sequence length="136" mass="15248">MFEMKRLQSWKPKLGMNSKQEAASPNKRGHLRTWAQLLNELKEGRNSLGLPEVQSSDDATKVPPPDLLLPETFSIDDMFAEHDTVPEFIPAKPSIAIERMLPYFYPIPTPKPSVPTKSAADEMDDTENALVDNSLV</sequence>
<evidence type="ECO:0000256" key="1">
    <source>
        <dbReference type="SAM" id="MobiDB-lite"/>
    </source>
</evidence>
<proteinExistence type="predicted"/>
<dbReference type="AlphaFoldDB" id="A0A138ZYL7"/>
<accession>A0A138ZYL7</accession>
<evidence type="ECO:0000313" key="2">
    <source>
        <dbReference type="EMBL" id="KXS09597.1"/>
    </source>
</evidence>
<reference evidence="2 3" key="1">
    <citation type="journal article" date="2015" name="Genome Biol. Evol.">
        <title>Phylogenomic analyses indicate that early fungi evolved digesting cell walls of algal ancestors of land plants.</title>
        <authorList>
            <person name="Chang Y."/>
            <person name="Wang S."/>
            <person name="Sekimoto S."/>
            <person name="Aerts A.L."/>
            <person name="Choi C."/>
            <person name="Clum A."/>
            <person name="LaButti K.M."/>
            <person name="Lindquist E.A."/>
            <person name="Yee Ngan C."/>
            <person name="Ohm R.A."/>
            <person name="Salamov A.A."/>
            <person name="Grigoriev I.V."/>
            <person name="Spatafora J.W."/>
            <person name="Berbee M.L."/>
        </authorList>
    </citation>
    <scope>NUCLEOTIDE SEQUENCE [LARGE SCALE GENOMIC DNA]</scope>
    <source>
        <strain evidence="2 3">JEL478</strain>
    </source>
</reference>
<organism evidence="2 3">
    <name type="scientific">Gonapodya prolifera (strain JEL478)</name>
    <name type="common">Monoblepharis prolifera</name>
    <dbReference type="NCBI Taxonomy" id="1344416"/>
    <lineage>
        <taxon>Eukaryota</taxon>
        <taxon>Fungi</taxon>
        <taxon>Fungi incertae sedis</taxon>
        <taxon>Chytridiomycota</taxon>
        <taxon>Chytridiomycota incertae sedis</taxon>
        <taxon>Monoblepharidomycetes</taxon>
        <taxon>Monoblepharidales</taxon>
        <taxon>Gonapodyaceae</taxon>
        <taxon>Gonapodya</taxon>
    </lineage>
</organism>
<dbReference type="EMBL" id="KQ965857">
    <property type="protein sequence ID" value="KXS09597.1"/>
    <property type="molecule type" value="Genomic_DNA"/>
</dbReference>
<dbReference type="Proteomes" id="UP000070544">
    <property type="component" value="Unassembled WGS sequence"/>
</dbReference>